<dbReference type="AlphaFoldDB" id="A0A376B1L7"/>
<dbReference type="PANTHER" id="PTHR28110:SF1">
    <property type="entry name" value="TRANSMEMBRANE PROTEIN"/>
    <property type="match status" value="1"/>
</dbReference>
<evidence type="ECO:0000313" key="2">
    <source>
        <dbReference type="Proteomes" id="UP000262825"/>
    </source>
</evidence>
<reference evidence="2" key="1">
    <citation type="submission" date="2018-06" db="EMBL/GenBank/DDBJ databases">
        <authorList>
            <person name="Guldener U."/>
        </authorList>
    </citation>
    <scope>NUCLEOTIDE SEQUENCE [LARGE SCALE GENOMIC DNA]</scope>
    <source>
        <strain evidence="2">UTAD17</strain>
    </source>
</reference>
<gene>
    <name evidence="1" type="ORF">SCODWIG_00280</name>
</gene>
<keyword evidence="2" id="KW-1185">Reference proteome</keyword>
<dbReference type="VEuPathDB" id="FungiDB:SCODWIG_00280"/>
<dbReference type="GO" id="GO:0005737">
    <property type="term" value="C:cytoplasm"/>
    <property type="evidence" value="ECO:0007669"/>
    <property type="project" value="TreeGrafter"/>
</dbReference>
<proteinExistence type="predicted"/>
<sequence length="295" mass="34418">MSLIAQETKRHLIIVPGHSVWKKTNDPLNLGQLSDHWVLAPFQLEGNDHLTMIKHGLKAIIELVKEYDGLTDQNLILYSGSKTKVNIDQSEGKSYYELMKRLLLETNPTVINNVFQNLDKQIIEMINEIHKIGKINDVFKKDVINYEEYALDSFENLYYSILKFKQLNSSKKLPNKITIVGFEFKRKRFVELHAAKALGYNNLEYIGIDPNPIALTAEKRVKYFADLAVQENKYGYEPFVKDWYGVKVPLLEKKLKRNVFNMVAADYYYPYLVDLKHDGDDFEFYTKVVKPSLFY</sequence>
<name>A0A376B1L7_9ASCO</name>
<dbReference type="PANTHER" id="PTHR28110">
    <property type="entry name" value="TRANSMEMBRANE PROTEIN"/>
    <property type="match status" value="1"/>
</dbReference>
<organism evidence="1 2">
    <name type="scientific">Saccharomycodes ludwigii</name>
    <dbReference type="NCBI Taxonomy" id="36035"/>
    <lineage>
        <taxon>Eukaryota</taxon>
        <taxon>Fungi</taxon>
        <taxon>Dikarya</taxon>
        <taxon>Ascomycota</taxon>
        <taxon>Saccharomycotina</taxon>
        <taxon>Saccharomycetes</taxon>
        <taxon>Saccharomycodales</taxon>
        <taxon>Saccharomycodaceae</taxon>
        <taxon>Saccharomycodes</taxon>
    </lineage>
</organism>
<evidence type="ECO:0000313" key="1">
    <source>
        <dbReference type="EMBL" id="SSD58519.1"/>
    </source>
</evidence>
<protein>
    <submittedName>
        <fullName evidence="1">Uncharacterized protein</fullName>
    </submittedName>
</protein>
<accession>A0A376B1L7</accession>
<dbReference type="EMBL" id="UFAJ01000021">
    <property type="protein sequence ID" value="SSD58519.1"/>
    <property type="molecule type" value="Genomic_DNA"/>
</dbReference>
<dbReference type="InterPro" id="IPR055323">
    <property type="entry name" value="C57A10.07/YOR238W"/>
</dbReference>
<dbReference type="Proteomes" id="UP000262825">
    <property type="component" value="Unassembled WGS sequence"/>
</dbReference>
<dbReference type="OrthoDB" id="4347at2759"/>